<name>A0AAV2HHF9_LYMST</name>
<feature type="compositionally biased region" description="Basic and acidic residues" evidence="1">
    <location>
        <begin position="362"/>
        <end position="438"/>
    </location>
</feature>
<accession>A0AAV2HHF9</accession>
<evidence type="ECO:0000313" key="3">
    <source>
        <dbReference type="Proteomes" id="UP001497497"/>
    </source>
</evidence>
<feature type="region of interest" description="Disordered" evidence="1">
    <location>
        <begin position="175"/>
        <end position="198"/>
    </location>
</feature>
<comment type="caution">
    <text evidence="2">The sequence shown here is derived from an EMBL/GenBank/DDBJ whole genome shotgun (WGS) entry which is preliminary data.</text>
</comment>
<feature type="compositionally biased region" description="Basic residues" evidence="1">
    <location>
        <begin position="325"/>
        <end position="338"/>
    </location>
</feature>
<keyword evidence="3" id="KW-1185">Reference proteome</keyword>
<dbReference type="AlphaFoldDB" id="A0AAV2HHF9"/>
<reference evidence="2 3" key="1">
    <citation type="submission" date="2024-04" db="EMBL/GenBank/DDBJ databases">
        <authorList>
            <consortium name="Genoscope - CEA"/>
            <person name="William W."/>
        </authorList>
    </citation>
    <scope>NUCLEOTIDE SEQUENCE [LARGE SCALE GENOMIC DNA]</scope>
</reference>
<evidence type="ECO:0000313" key="2">
    <source>
        <dbReference type="EMBL" id="CAL1532810.1"/>
    </source>
</evidence>
<dbReference type="Proteomes" id="UP001497497">
    <property type="component" value="Unassembled WGS sequence"/>
</dbReference>
<sequence>MDFLKAFKEAEKLGLTFDTFKGIWDKESESNHLSVELRLLELRTERSRMGLSGNPEQNLLASDQFQEVIRETKHICQTLKQLTTNVDNVLTEMNNNHRKVQINLEKSVERQRSISKLCEKIFELSEACSVKIMKEFCNVVTYIREQSRHDTDLIRTYIQQECQFLYHDQARGAATRTSGHDCLPPQPTTDAASQPPGQVVTDVHGRPEPVDVVTDVHEQPGQCDVSTPTSDNNVTSHVQAHRVDDVVSVLMKSYNDTTSSTGNSTPTFLDTINFSKDVAVISQATVIDQYGHEIAMQSMQYSKTDFPTAQELPSEMEAWTLPRRSTQRRLSRHSKSRSNAKIISEENSQGKQTDQAGENFQSEEKERGKEKYQDGEKGVAKEEDRDKQEDEAKEKVEKGKKEQAKEMGQGKEKEQATEICQDKEKDQSEHKTQIKDEVQFEEPAALANKLSTLENQADSKVKAFKEIKKHRPLQSSTSHSEKSNRARSSSESSTLGRAREDFSRRSFRVVDPVAKFIPDTGLTFELLSSYFITPSFYETDYLYTLPKTRRVKLRLGLKKGNALSIQLFVSQGATVGEPTWPIYFHGIGKIYNSETKKPSLLWKFSQSCGKPSQGEEIKLDATVCLVTPCGSYQDVTLQLLRNNKFEMDDRLKFFWKLTAD</sequence>
<feature type="compositionally biased region" description="Polar residues" evidence="1">
    <location>
        <begin position="339"/>
        <end position="360"/>
    </location>
</feature>
<organism evidence="2 3">
    <name type="scientific">Lymnaea stagnalis</name>
    <name type="common">Great pond snail</name>
    <name type="synonym">Helix stagnalis</name>
    <dbReference type="NCBI Taxonomy" id="6523"/>
    <lineage>
        <taxon>Eukaryota</taxon>
        <taxon>Metazoa</taxon>
        <taxon>Spiralia</taxon>
        <taxon>Lophotrochozoa</taxon>
        <taxon>Mollusca</taxon>
        <taxon>Gastropoda</taxon>
        <taxon>Heterobranchia</taxon>
        <taxon>Euthyneura</taxon>
        <taxon>Panpulmonata</taxon>
        <taxon>Hygrophila</taxon>
        <taxon>Lymnaeoidea</taxon>
        <taxon>Lymnaeidae</taxon>
        <taxon>Lymnaea</taxon>
    </lineage>
</organism>
<gene>
    <name evidence="2" type="ORF">GSLYS_00006828001</name>
</gene>
<proteinExistence type="predicted"/>
<feature type="region of interest" description="Disordered" evidence="1">
    <location>
        <begin position="314"/>
        <end position="440"/>
    </location>
</feature>
<dbReference type="EMBL" id="CAXITT010000125">
    <property type="protein sequence ID" value="CAL1532810.1"/>
    <property type="molecule type" value="Genomic_DNA"/>
</dbReference>
<feature type="region of interest" description="Disordered" evidence="1">
    <location>
        <begin position="466"/>
        <end position="497"/>
    </location>
</feature>
<evidence type="ECO:0000256" key="1">
    <source>
        <dbReference type="SAM" id="MobiDB-lite"/>
    </source>
</evidence>
<protein>
    <recommendedName>
        <fullName evidence="4">MATH domain-containing protein</fullName>
    </recommendedName>
</protein>
<evidence type="ECO:0008006" key="4">
    <source>
        <dbReference type="Google" id="ProtNLM"/>
    </source>
</evidence>